<dbReference type="GO" id="GO:0000166">
    <property type="term" value="F:nucleotide binding"/>
    <property type="evidence" value="ECO:0007669"/>
    <property type="project" value="UniProtKB-KW"/>
</dbReference>
<reference evidence="6" key="1">
    <citation type="submission" date="2016-07" db="EMBL/GenBank/DDBJ databases">
        <authorList>
            <person name="Greninger A.L."/>
            <person name="Makhsous N."/>
            <person name="Shean R."/>
            <person name="Jerome K."/>
            <person name="Haman K."/>
        </authorList>
    </citation>
    <scope>NUCLEOTIDE SEQUENCE</scope>
    <source>
        <strain evidence="6">L1</strain>
    </source>
</reference>
<feature type="transmembrane region" description="Helical" evidence="4">
    <location>
        <begin position="176"/>
        <end position="198"/>
    </location>
</feature>
<feature type="domain" description="SF3 helicase" evidence="5">
    <location>
        <begin position="308"/>
        <end position="475"/>
    </location>
</feature>
<dbReference type="GO" id="GO:0006351">
    <property type="term" value="P:DNA-templated transcription"/>
    <property type="evidence" value="ECO:0007669"/>
    <property type="project" value="InterPro"/>
</dbReference>
<evidence type="ECO:0000256" key="4">
    <source>
        <dbReference type="SAM" id="Phobius"/>
    </source>
</evidence>
<keyword evidence="4" id="KW-1133">Transmembrane helix</keyword>
<feature type="non-terminal residue" evidence="6">
    <location>
        <position position="1692"/>
    </location>
</feature>
<feature type="transmembrane region" description="Helical" evidence="4">
    <location>
        <begin position="76"/>
        <end position="96"/>
    </location>
</feature>
<dbReference type="InterPro" id="IPR014759">
    <property type="entry name" value="Helicase_SF3_ssRNA_vir"/>
</dbReference>
<proteinExistence type="predicted"/>
<keyword evidence="2" id="KW-0378">Hydrolase</keyword>
<evidence type="ECO:0000256" key="1">
    <source>
        <dbReference type="ARBA" id="ARBA00022741"/>
    </source>
</evidence>
<dbReference type="SUPFAM" id="SSF52540">
    <property type="entry name" value="P-loop containing nucleoside triphosphate hydrolases"/>
    <property type="match status" value="2"/>
</dbReference>
<dbReference type="InterPro" id="IPR027417">
    <property type="entry name" value="P-loop_NTPase"/>
</dbReference>
<keyword evidence="1" id="KW-0547">Nucleotide-binding</keyword>
<dbReference type="EMBL" id="KX580900">
    <property type="protein sequence ID" value="AOC55080.1"/>
    <property type="molecule type" value="Genomic_RNA"/>
</dbReference>
<protein>
    <submittedName>
        <fullName evidence="6">Polyprotein</fullName>
    </submittedName>
</protein>
<dbReference type="InterPro" id="IPR043502">
    <property type="entry name" value="DNA/RNA_pol_sf"/>
</dbReference>
<evidence type="ECO:0000256" key="3">
    <source>
        <dbReference type="SAM" id="MobiDB-lite"/>
    </source>
</evidence>
<dbReference type="InterPro" id="IPR000605">
    <property type="entry name" value="Helicase_SF3_ssDNA/RNA_vir"/>
</dbReference>
<dbReference type="GO" id="GO:0003724">
    <property type="term" value="F:RNA helicase activity"/>
    <property type="evidence" value="ECO:0007669"/>
    <property type="project" value="InterPro"/>
</dbReference>
<dbReference type="InterPro" id="IPR001205">
    <property type="entry name" value="RNA-dir_pol_C"/>
</dbReference>
<dbReference type="Pfam" id="PF00680">
    <property type="entry name" value="RdRP_1"/>
    <property type="match status" value="1"/>
</dbReference>
<dbReference type="GO" id="GO:0003968">
    <property type="term" value="F:RNA-directed RNA polymerase activity"/>
    <property type="evidence" value="ECO:0007669"/>
    <property type="project" value="InterPro"/>
</dbReference>
<dbReference type="SUPFAM" id="SSF50494">
    <property type="entry name" value="Trypsin-like serine proteases"/>
    <property type="match status" value="1"/>
</dbReference>
<feature type="region of interest" description="Disordered" evidence="3">
    <location>
        <begin position="1"/>
        <end position="21"/>
    </location>
</feature>
<dbReference type="InterPro" id="IPR009003">
    <property type="entry name" value="Peptidase_S1_PA"/>
</dbReference>
<organism evidence="6">
    <name type="scientific">Alber virus</name>
    <dbReference type="NCBI Taxonomy" id="1888313"/>
    <lineage>
        <taxon>Viruses</taxon>
    </lineage>
</organism>
<accession>A0A1B2RVR7</accession>
<evidence type="ECO:0000259" key="5">
    <source>
        <dbReference type="PROSITE" id="PS51218"/>
    </source>
</evidence>
<evidence type="ECO:0000313" key="6">
    <source>
        <dbReference type="EMBL" id="AOC55080.1"/>
    </source>
</evidence>
<feature type="compositionally biased region" description="Low complexity" evidence="3">
    <location>
        <begin position="1"/>
        <end position="19"/>
    </location>
</feature>
<dbReference type="SUPFAM" id="SSF56672">
    <property type="entry name" value="DNA/RNA polymerases"/>
    <property type="match status" value="1"/>
</dbReference>
<keyword evidence="4" id="KW-0472">Membrane</keyword>
<dbReference type="GO" id="GO:0016787">
    <property type="term" value="F:hydrolase activity"/>
    <property type="evidence" value="ECO:0007669"/>
    <property type="project" value="UniProtKB-KW"/>
</dbReference>
<sequence>MSPIRSSDSGSSWSSSVSSDYGNLSSISASELTPNEQTEETTVSTIAGLIGATRDFFENLLSKSRMAWEGFATAKTYVYTTMASSLTGLCASIITLYTQNQNLVMKGLLISSIILNLTSIFQSFKIISEFGVGNGLQFSVENATTLLTKLSSSLEDIQNSENKTTANAAFSELIDWIRLAVSLLVVCTFAGFGVTGLLKWTSIKDSTMVIEGMKKTWKTVGEITDWLCVSVLQMGAEKDLLVIEEMEKLSVRVAQLSMMDPAEFVLSDDLYQELVDIERKIRQVTSKPVSVDASRRLTVVRSLIQQHCSRIHDKMVAIEAIRRTAPRQCTIGMVFSGDPGVGKSQLAQHAMKIVAKRLGYNERMYCLNRKKDGFWEPYGAQSLGIYNEFMAYREDDQILPDLNLIVSEDPMNFESAHLEGKSQPCRLKMLALTTNVEDPPFERVMHITAAQAVWDRLFHIHVRDDKFKGRQDYNPHRKADFSHLKLTHVKHYVSDASLKKARDENRTQDIPISLADFYGQLTGRVASAEKQFLQKILTENPPEDLTIINNRISQLTELIRLYPPFGTVANVAPTADHGRDFFVWRFQGVVGSGKTTIARKLCDFAKEQFTLPCCFATRIEEFDPSPDRAMIYVLDDVLNPSTYQEFVYRMNATHPSSVFLITTNETFFRVKRSIAARALYAIAGNNIAIPWDASDFKGPEAVLRRIGLEGFVQTPQGICNTGNFYTKTYTFEENMVARRTWDRGITNYDEIENDFYRSYVAFLSVGGGIAIINQEPPIIVNPGIQVEADSEQRLLRCLQSKVEMIRAFSGHHRHVVVKIDPVMAEQQSGQTMYKTWMIPESSIEDPGARRSLLSRLFASLNRLSPGVSVVISIDGGSRRYVLAEGRGYFHEPETDEDLCQVTYQDDVANVKYLGNTYSITAGQFAAAACYNQFDEVTRKLPKLLYRDLRMKFAGLDPKHKPNPIFSATMKIEEARKGQVVLTKNSALYMSLIKHPVICALGALTFGFSAGYLLIKLVRILTNWFTKTDASVSNQHWYSGASDPNFPKPRPPQQNTHPYEDGHHPHVSKRIVNLTGKQWTRHNTHPSDGPHNKLVQKASKMMGRSAFSKIRANISDIASDNPQNLLDTEPLHPVEAARKVVELVAAGEVPVENVEEAYEESELFRESWANMLRVEAELKTPSTDLERMSRELNRYYYQIRSPKGANYAIAIADKYLLTVAHAIEDPDDIYEIFDGLNVYKCTPVLINRDRELAVVEVLDKTFQMQPNIARKFVDEGDMEHITYGFYVRPLEHNFSFMGSYVSYHPHLEVPVICPNSPVYKMSDHAVAFTMWSDQSLLQVIHRGDCGFPLLTLTTSGYRIMGIHNAYNTVERRAWFSGVTKQDVEQILYELRSSVANTGLDTKLELIPIPLAPRPFMVQPRYALALQDLKPSRYEHYSDQLEILGYSQTLNFISKPVFKKVCVRPDDAILPLDSLPAAVDTQYVLDDTALARDDRGYPDPLFTQLLKYKRTPELTYDKELLQHVIDMTVTEYGAAYGKARRLRLYEVINGMRGEMCKAFDLKTAAGPYMKLVYKIQTKSSLFRVSEQENSQRTVLIADTPAGRDLRQQYEDILKVWEAGYPYLILSKDCAKVELLPREKAEKGKVRLFNELDLSLNMALKTIYGDFLNRVMKHHYDNPIKIGMNPYTHSTRMYN</sequence>
<keyword evidence="4" id="KW-0812">Transmembrane</keyword>
<dbReference type="GO" id="GO:0003723">
    <property type="term" value="F:RNA binding"/>
    <property type="evidence" value="ECO:0007669"/>
    <property type="project" value="InterPro"/>
</dbReference>
<evidence type="ECO:0000256" key="2">
    <source>
        <dbReference type="ARBA" id="ARBA00022801"/>
    </source>
</evidence>
<dbReference type="PROSITE" id="PS51218">
    <property type="entry name" value="SF3_HELICASE_2"/>
    <property type="match status" value="1"/>
</dbReference>
<dbReference type="Pfam" id="PF00910">
    <property type="entry name" value="RNA_helicase"/>
    <property type="match status" value="1"/>
</dbReference>
<name>A0A1B2RVR7_9VIRU</name>
<feature type="region of interest" description="Disordered" evidence="3">
    <location>
        <begin position="1040"/>
        <end position="1064"/>
    </location>
</feature>